<protein>
    <submittedName>
        <fullName evidence="1">Uncharacterized protein</fullName>
    </submittedName>
</protein>
<keyword evidence="2" id="KW-1185">Reference proteome</keyword>
<dbReference type="Proteomes" id="UP001174867">
    <property type="component" value="Unassembled WGS sequence"/>
</dbReference>
<name>A0ABT8PQZ5_9ENTR</name>
<organism evidence="1 2">
    <name type="scientific">Citrobacter enshiensis</name>
    <dbReference type="NCBI Taxonomy" id="2971264"/>
    <lineage>
        <taxon>Bacteria</taxon>
        <taxon>Pseudomonadati</taxon>
        <taxon>Pseudomonadota</taxon>
        <taxon>Gammaproteobacteria</taxon>
        <taxon>Enterobacterales</taxon>
        <taxon>Enterobacteriaceae</taxon>
        <taxon>Citrobacter</taxon>
    </lineage>
</organism>
<dbReference type="InterPro" id="IPR020288">
    <property type="entry name" value="Sheath_initiator"/>
</dbReference>
<reference evidence="1 2" key="1">
    <citation type="submission" date="2023-07" db="EMBL/GenBank/DDBJ databases">
        <title>Citrobacter selenititolerans sp. nov., isolated from seleniferous soil.</title>
        <authorList>
            <person name="Zhang S."/>
            <person name="Li K."/>
            <person name="Peng J."/>
            <person name="Wang H."/>
            <person name="Sun J."/>
            <person name="Guo Y."/>
        </authorList>
    </citation>
    <scope>NUCLEOTIDE SEQUENCE [LARGE SCALE GENOMIC DNA]</scope>
    <source>
        <strain evidence="1 2">S2-9</strain>
    </source>
</reference>
<evidence type="ECO:0000313" key="1">
    <source>
        <dbReference type="EMBL" id="MDN8598610.1"/>
    </source>
</evidence>
<dbReference type="Pfam" id="PF10934">
    <property type="entry name" value="Sheath_initiator"/>
    <property type="match status" value="1"/>
</dbReference>
<sequence>MQKTLLLDRTVWDLVLDINGNIACATEPYSIAQDVASAVRTFTGECWYDTSQGVPYWQQILGQWPPMILVKSRIEQTALTVPGVKAATCDFLQFDNRQLTGRILITDSDGNESEASF</sequence>
<gene>
    <name evidence="1" type="ORF">Q0A17_04130</name>
</gene>
<dbReference type="EMBL" id="JAUJYW010000002">
    <property type="protein sequence ID" value="MDN8598610.1"/>
    <property type="molecule type" value="Genomic_DNA"/>
</dbReference>
<proteinExistence type="predicted"/>
<dbReference type="RefSeq" id="WP_301697118.1">
    <property type="nucleotide sequence ID" value="NZ_JAUJYW010000002.1"/>
</dbReference>
<evidence type="ECO:0000313" key="2">
    <source>
        <dbReference type="Proteomes" id="UP001174867"/>
    </source>
</evidence>
<comment type="caution">
    <text evidence="1">The sequence shown here is derived from an EMBL/GenBank/DDBJ whole genome shotgun (WGS) entry which is preliminary data.</text>
</comment>
<accession>A0ABT8PQZ5</accession>